<dbReference type="EMBL" id="LR134523">
    <property type="protein sequence ID" value="VEJ34424.1"/>
    <property type="molecule type" value="Genomic_DNA"/>
</dbReference>
<organism evidence="2 3">
    <name type="scientific">Aedoeadaptatus ivorii</name>
    <dbReference type="NCBI Taxonomy" id="54006"/>
    <lineage>
        <taxon>Bacteria</taxon>
        <taxon>Bacillati</taxon>
        <taxon>Bacillota</taxon>
        <taxon>Tissierellia</taxon>
        <taxon>Tissierellales</taxon>
        <taxon>Peptoniphilaceae</taxon>
        <taxon>Aedoeadaptatus</taxon>
    </lineage>
</organism>
<dbReference type="OrthoDB" id="2087782at2"/>
<evidence type="ECO:0000256" key="1">
    <source>
        <dbReference type="SAM" id="Phobius"/>
    </source>
</evidence>
<evidence type="ECO:0000313" key="3">
    <source>
        <dbReference type="Proteomes" id="UP000269544"/>
    </source>
</evidence>
<keyword evidence="1" id="KW-0472">Membrane</keyword>
<sequence>MKRSAYEALGQITQVGLNVLIPILGCMLFGSWLDKKLAARGVFLLIFTLVGVAAGIGNIVRLGKKL</sequence>
<keyword evidence="3" id="KW-1185">Reference proteome</keyword>
<dbReference type="RefSeq" id="WP_126464627.1">
    <property type="nucleotide sequence ID" value="NZ_JAUSWF010000006.1"/>
</dbReference>
<keyword evidence="1" id="KW-0812">Transmembrane</keyword>
<accession>A0A3S4YJW4</accession>
<dbReference type="KEGG" id="piv:NCTC13079_00147"/>
<reference evidence="2 3" key="1">
    <citation type="submission" date="2018-12" db="EMBL/GenBank/DDBJ databases">
        <authorList>
            <consortium name="Pathogen Informatics"/>
        </authorList>
    </citation>
    <scope>NUCLEOTIDE SEQUENCE [LARGE SCALE GENOMIC DNA]</scope>
    <source>
        <strain evidence="2 3">NCTC13079</strain>
    </source>
</reference>
<dbReference type="InterPro" id="IPR032820">
    <property type="entry name" value="ATPase_put"/>
</dbReference>
<dbReference type="AlphaFoldDB" id="A0A3S4YJW4"/>
<dbReference type="Pfam" id="PF09527">
    <property type="entry name" value="ATPase_gene1"/>
    <property type="match status" value="1"/>
</dbReference>
<name>A0A3S4YJW4_9FIRM</name>
<feature type="transmembrane region" description="Helical" evidence="1">
    <location>
        <begin position="38"/>
        <end position="60"/>
    </location>
</feature>
<feature type="transmembrane region" description="Helical" evidence="1">
    <location>
        <begin position="12"/>
        <end position="32"/>
    </location>
</feature>
<gene>
    <name evidence="2" type="ORF">NCTC13079_00147</name>
</gene>
<dbReference type="Proteomes" id="UP000269544">
    <property type="component" value="Chromosome"/>
</dbReference>
<keyword evidence="1" id="KW-1133">Transmembrane helix</keyword>
<protein>
    <submittedName>
        <fullName evidence="2">Uncharacterized protein conserved in bacteria</fullName>
    </submittedName>
</protein>
<evidence type="ECO:0000313" key="2">
    <source>
        <dbReference type="EMBL" id="VEJ34424.1"/>
    </source>
</evidence>
<proteinExistence type="predicted"/>